<evidence type="ECO:0000313" key="5">
    <source>
        <dbReference type="Proteomes" id="UP000470876"/>
    </source>
</evidence>
<dbReference type="Proteomes" id="UP000470876">
    <property type="component" value="Unassembled WGS sequence"/>
</dbReference>
<evidence type="ECO:0000313" key="3">
    <source>
        <dbReference type="EMBL" id="NEW54980.1"/>
    </source>
</evidence>
<dbReference type="SUPFAM" id="SSF64288">
    <property type="entry name" value="Chorismate lyase-like"/>
    <property type="match status" value="1"/>
</dbReference>
<reference evidence="4 5" key="1">
    <citation type="submission" date="2020-01" db="EMBL/GenBank/DDBJ databases">
        <title>Genetics and antimicrobial susceptibilities of Nocardia species isolated from the soil; a comparison with species isolated from humans.</title>
        <authorList>
            <person name="Carrasco G."/>
            <person name="Monzon S."/>
            <person name="Sansegundo M."/>
            <person name="Garcia E."/>
            <person name="Garrido N."/>
            <person name="Medina M.J."/>
            <person name="Villalon P."/>
            <person name="Ramirez-Arocha A.C."/>
            <person name="Jimenez P."/>
            <person name="Cuesta I."/>
            <person name="Valdezate S."/>
        </authorList>
    </citation>
    <scope>NUCLEOTIDE SEQUENCE [LARGE SCALE GENOMIC DNA]</scope>
    <source>
        <strain evidence="2 4">CNM20110639</strain>
        <strain evidence="3 5">CNM20110649</strain>
    </source>
</reference>
<dbReference type="EMBL" id="JAAGUX010000005">
    <property type="protein sequence ID" value="NEW54980.1"/>
    <property type="molecule type" value="Genomic_DNA"/>
</dbReference>
<name>A0A6P1D6M6_9NOCA</name>
<proteinExistence type="predicted"/>
<protein>
    <submittedName>
        <fullName evidence="2">DUF98 domain-containing protein</fullName>
    </submittedName>
</protein>
<evidence type="ECO:0000256" key="1">
    <source>
        <dbReference type="SAM" id="MobiDB-lite"/>
    </source>
</evidence>
<accession>A0A6P1D6M6</accession>
<evidence type="ECO:0000313" key="4">
    <source>
        <dbReference type="Proteomes" id="UP000468928"/>
    </source>
</evidence>
<dbReference type="InterPro" id="IPR028978">
    <property type="entry name" value="Chorismate_lyase_/UTRA_dom_sf"/>
</dbReference>
<dbReference type="RefSeq" id="WP_163823671.1">
    <property type="nucleotide sequence ID" value="NZ_JAAGUX010000005.1"/>
</dbReference>
<dbReference type="AlphaFoldDB" id="A0A6P1D6M6"/>
<dbReference type="Gene3D" id="3.40.1410.10">
    <property type="entry name" value="Chorismate lyase-like"/>
    <property type="match status" value="1"/>
</dbReference>
<gene>
    <name evidence="2" type="ORF">GV789_05280</name>
    <name evidence="3" type="ORF">GV794_04745</name>
</gene>
<organism evidence="2 4">
    <name type="scientific">Nocardia cyriacigeorgica</name>
    <dbReference type="NCBI Taxonomy" id="135487"/>
    <lineage>
        <taxon>Bacteria</taxon>
        <taxon>Bacillati</taxon>
        <taxon>Actinomycetota</taxon>
        <taxon>Actinomycetes</taxon>
        <taxon>Mycobacteriales</taxon>
        <taxon>Nocardiaceae</taxon>
        <taxon>Nocardia</taxon>
    </lineage>
</organism>
<dbReference type="EMBL" id="JAAGUZ010000010">
    <property type="protein sequence ID" value="NEW43872.1"/>
    <property type="molecule type" value="Genomic_DNA"/>
</dbReference>
<evidence type="ECO:0000313" key="2">
    <source>
        <dbReference type="EMBL" id="NEW43872.1"/>
    </source>
</evidence>
<comment type="caution">
    <text evidence="2">The sequence shown here is derived from an EMBL/GenBank/DDBJ whole genome shotgun (WGS) entry which is preliminary data.</text>
</comment>
<sequence length="182" mass="19524">MSIGSIDGQVVDGDTGPGVPAEFPPVTRMLLHADGSTTRMLEALLGETVSLTLLDQRISTAAGLSDRVRELLACTSEEQVVSRRSELRVDGTAVSRNEVTVTCRDPKLTAILTDARIPIGHGLLASRRFLGRTVVSIGWDIWHGDEAAACAYKEYVLSDETTAIAHIREQFNPALVPSGAAR</sequence>
<dbReference type="Proteomes" id="UP000468928">
    <property type="component" value="Unassembled WGS sequence"/>
</dbReference>
<feature type="region of interest" description="Disordered" evidence="1">
    <location>
        <begin position="1"/>
        <end position="22"/>
    </location>
</feature>
<keyword evidence="5" id="KW-1185">Reference proteome</keyword>